<dbReference type="Pfam" id="PF03401">
    <property type="entry name" value="TctC"/>
    <property type="match status" value="1"/>
</dbReference>
<accession>A0A4D7QM21</accession>
<reference evidence="3 4" key="1">
    <citation type="submission" date="2019-04" db="EMBL/GenBank/DDBJ databases">
        <title>Phreatobacter aquaticus sp. nov.</title>
        <authorList>
            <person name="Choi A."/>
            <person name="Baek K."/>
        </authorList>
    </citation>
    <scope>NUCLEOTIDE SEQUENCE [LARGE SCALE GENOMIC DNA]</scope>
    <source>
        <strain evidence="3 4">NMCR1094</strain>
    </source>
</reference>
<dbReference type="Gene3D" id="3.40.190.10">
    <property type="entry name" value="Periplasmic binding protein-like II"/>
    <property type="match status" value="1"/>
</dbReference>
<protein>
    <submittedName>
        <fullName evidence="3">Tripartite tricarboxylate transporter substrate binding protein</fullName>
    </submittedName>
</protein>
<proteinExistence type="inferred from homology"/>
<dbReference type="OrthoDB" id="8970543at2"/>
<dbReference type="InterPro" id="IPR042100">
    <property type="entry name" value="Bug_dom1"/>
</dbReference>
<dbReference type="Proteomes" id="UP000298588">
    <property type="component" value="Chromosome"/>
</dbReference>
<evidence type="ECO:0000313" key="3">
    <source>
        <dbReference type="EMBL" id="QCK87043.1"/>
    </source>
</evidence>
<evidence type="ECO:0000313" key="4">
    <source>
        <dbReference type="Proteomes" id="UP000298588"/>
    </source>
</evidence>
<evidence type="ECO:0000256" key="1">
    <source>
        <dbReference type="ARBA" id="ARBA00006987"/>
    </source>
</evidence>
<organism evidence="3 4">
    <name type="scientific">Phreatobacter aquaticus</name>
    <dbReference type="NCBI Taxonomy" id="2570229"/>
    <lineage>
        <taxon>Bacteria</taxon>
        <taxon>Pseudomonadati</taxon>
        <taxon>Pseudomonadota</taxon>
        <taxon>Alphaproteobacteria</taxon>
        <taxon>Hyphomicrobiales</taxon>
        <taxon>Phreatobacteraceae</taxon>
        <taxon>Phreatobacter</taxon>
    </lineage>
</organism>
<name>A0A4D7QM21_9HYPH</name>
<comment type="similarity">
    <text evidence="1">Belongs to the UPF0065 (bug) family.</text>
</comment>
<feature type="region of interest" description="Disordered" evidence="2">
    <location>
        <begin position="1"/>
        <end position="20"/>
    </location>
</feature>
<dbReference type="CDD" id="cd07012">
    <property type="entry name" value="PBP2_Bug_TTT"/>
    <property type="match status" value="1"/>
</dbReference>
<gene>
    <name evidence="3" type="ORF">E8L99_15370</name>
</gene>
<dbReference type="PANTHER" id="PTHR42928:SF5">
    <property type="entry name" value="BLR1237 PROTEIN"/>
    <property type="match status" value="1"/>
</dbReference>
<dbReference type="AlphaFoldDB" id="A0A4D7QM21"/>
<keyword evidence="4" id="KW-1185">Reference proteome</keyword>
<dbReference type="Gene3D" id="3.40.190.150">
    <property type="entry name" value="Bordetella uptake gene, domain 1"/>
    <property type="match status" value="1"/>
</dbReference>
<dbReference type="EMBL" id="CP039865">
    <property type="protein sequence ID" value="QCK87043.1"/>
    <property type="molecule type" value="Genomic_DNA"/>
</dbReference>
<evidence type="ECO:0000256" key="2">
    <source>
        <dbReference type="SAM" id="MobiDB-lite"/>
    </source>
</evidence>
<dbReference type="InterPro" id="IPR005064">
    <property type="entry name" value="BUG"/>
</dbReference>
<dbReference type="PANTHER" id="PTHR42928">
    <property type="entry name" value="TRICARBOXYLATE-BINDING PROTEIN"/>
    <property type="match status" value="1"/>
</dbReference>
<dbReference type="KEGG" id="paqt:E8L99_15370"/>
<sequence length="378" mass="39419">MSGKSGCIDASGPWSKRRSITGAFQPRPTATHWLSFSGCSPCKPAHPMFTLPRLSRRRLIAGLAALPPMAAAHATSQVTRVVIAFPPGGTSTASMRPLLAPLTAALGGPVHLDYKPGAGGDVAALTVVGAPADGRTLLFGHAGPLAINHYLLSQHFFDPLKDLAPVAQVISFPIVVCAHERLKITRLEDVVAAGRNRALVTGSSGNGSIQHLASEVLRRALGFPTLHIPFAGGGPLQEALVKGALDVVCETGSNVVQHLREGRLQTIGVMARERLAILPDVPTFAELGLHGLDIAAWFGLLAPAATAPSVVQQIAAATLHALALPDVRTAMMEIGGLPAPLGPAEFAAKIAAEDTRWEKVIREAQIAPLGTATGLRTR</sequence>